<organism evidence="3 4">
    <name type="scientific">Lichenicola cladoniae</name>
    <dbReference type="NCBI Taxonomy" id="1484109"/>
    <lineage>
        <taxon>Bacteria</taxon>
        <taxon>Pseudomonadati</taxon>
        <taxon>Pseudomonadota</taxon>
        <taxon>Alphaproteobacteria</taxon>
        <taxon>Acetobacterales</taxon>
        <taxon>Acetobacteraceae</taxon>
        <taxon>Lichenicola</taxon>
    </lineage>
</organism>
<feature type="compositionally biased region" description="Polar residues" evidence="1">
    <location>
        <begin position="201"/>
        <end position="212"/>
    </location>
</feature>
<evidence type="ECO:0000313" key="3">
    <source>
        <dbReference type="EMBL" id="QKE89029.1"/>
    </source>
</evidence>
<accession>A0A6M8HI06</accession>
<dbReference type="Pfam" id="PF16976">
    <property type="entry name" value="RcpC"/>
    <property type="match status" value="1"/>
</dbReference>
<dbReference type="AlphaFoldDB" id="A0A6M8HI06"/>
<dbReference type="InterPro" id="IPR017592">
    <property type="entry name" value="Pilus_assmbl_Flp-typ_CpaB"/>
</dbReference>
<dbReference type="Proteomes" id="UP000500767">
    <property type="component" value="Chromosome"/>
</dbReference>
<dbReference type="NCBIfam" id="TIGR03177">
    <property type="entry name" value="pilus_cpaB"/>
    <property type="match status" value="1"/>
</dbReference>
<evidence type="ECO:0000259" key="2">
    <source>
        <dbReference type="Pfam" id="PF16976"/>
    </source>
</evidence>
<proteinExistence type="predicted"/>
<sequence>MILRLFLFGLMGIGLAGFGTFGWRAIHPPASLPQAALATPKVTPVMLKLLIAAHDLVAGSFLRPEDLSSASVAEDAAPPNARRDTPAARAQLLGALIRRPIPHEAVLDPDDLLLSGEHGFLAAILTPGMRAFTISHDQIVSDAGLIWPGDRLDLILTQQMPGTVPLDRQVSAETVLVDLRVLAIDRQLVQPQTTDDKRSGSNDAPPSASVTVEVSPADAERLAVALRLGKVAFAIRSAIPGMADKAPNQPPLTIPTPGSTTWAGAVMHSLDGLQPPPAVSVHVFEGNADKEYKF</sequence>
<dbReference type="KEGG" id="lck:HN018_02260"/>
<dbReference type="CDD" id="cd11614">
    <property type="entry name" value="SAF_CpaB_FlgA_like"/>
    <property type="match status" value="1"/>
</dbReference>
<dbReference type="InterPro" id="IPR031571">
    <property type="entry name" value="RcpC_dom"/>
</dbReference>
<feature type="region of interest" description="Disordered" evidence="1">
    <location>
        <begin position="191"/>
        <end position="213"/>
    </location>
</feature>
<keyword evidence="4" id="KW-1185">Reference proteome</keyword>
<protein>
    <submittedName>
        <fullName evidence="3">Flp pilus assembly protein CpaB</fullName>
    </submittedName>
</protein>
<gene>
    <name evidence="3" type="primary">cpaB</name>
    <name evidence="3" type="ORF">HN018_02260</name>
</gene>
<reference evidence="3 4" key="1">
    <citation type="journal article" date="2014" name="World J. Microbiol. Biotechnol.">
        <title>Biodiversity and physiological characteristics of Antarctic and Arctic lichens-associated bacteria.</title>
        <authorList>
            <person name="Lee Y.M."/>
            <person name="Kim E.H."/>
            <person name="Lee H.K."/>
            <person name="Hong S.G."/>
        </authorList>
    </citation>
    <scope>NUCLEOTIDE SEQUENCE [LARGE SCALE GENOMIC DNA]</scope>
    <source>
        <strain evidence="3 4">PAMC 26569</strain>
    </source>
</reference>
<dbReference type="RefSeq" id="WP_171836756.1">
    <property type="nucleotide sequence ID" value="NZ_CP053708.1"/>
</dbReference>
<evidence type="ECO:0000256" key="1">
    <source>
        <dbReference type="SAM" id="MobiDB-lite"/>
    </source>
</evidence>
<feature type="domain" description="Flp pilus assembly protein RcpC/CpaB" evidence="2">
    <location>
        <begin position="119"/>
        <end position="236"/>
    </location>
</feature>
<dbReference type="EMBL" id="CP053708">
    <property type="protein sequence ID" value="QKE89029.1"/>
    <property type="molecule type" value="Genomic_DNA"/>
</dbReference>
<name>A0A6M8HI06_9PROT</name>
<evidence type="ECO:0000313" key="4">
    <source>
        <dbReference type="Proteomes" id="UP000500767"/>
    </source>
</evidence>